<dbReference type="KEGG" id="nlc:EBAPG3_010560"/>
<name>A0A1W6SQT9_9PROT</name>
<dbReference type="EMBL" id="CP021106">
    <property type="protein sequence ID" value="ARO88184.1"/>
    <property type="molecule type" value="Genomic_DNA"/>
</dbReference>
<dbReference type="AlphaFoldDB" id="A0A1W6SQT9"/>
<sequence length="63" mass="7253">MSESDITKLVLQNRRLTELLKMLRVQLIRAQYGRLSDAVLSETMRGQIEEELARSVIQAPPEK</sequence>
<protein>
    <submittedName>
        <fullName evidence="1">Uncharacterized protein</fullName>
    </submittedName>
</protein>
<gene>
    <name evidence="1" type="ORF">EBAPG3_010560</name>
</gene>
<reference evidence="1 2" key="1">
    <citation type="journal article" date="2015" name="Int. J. Syst. Evol. Microbiol.">
        <title>Nitrosospira lacus sp. nov., a psychrotolerant, ammonia-oxidizing bacterium from sandy lake sediment.</title>
        <authorList>
            <person name="Urakawa H."/>
            <person name="Garcia J.C."/>
            <person name="Nielsen J.L."/>
            <person name="Le V.Q."/>
            <person name="Kozlowski J.A."/>
            <person name="Stein L.Y."/>
            <person name="Lim C.K."/>
            <person name="Pommerening-Roser A."/>
            <person name="Martens-Habbena W."/>
            <person name="Stahl D.A."/>
            <person name="Klotz M.G."/>
        </authorList>
    </citation>
    <scope>NUCLEOTIDE SEQUENCE [LARGE SCALE GENOMIC DNA]</scope>
    <source>
        <strain evidence="1 2">APG3</strain>
    </source>
</reference>
<evidence type="ECO:0000313" key="2">
    <source>
        <dbReference type="Proteomes" id="UP000012179"/>
    </source>
</evidence>
<evidence type="ECO:0000313" key="1">
    <source>
        <dbReference type="EMBL" id="ARO88184.1"/>
    </source>
</evidence>
<organism evidence="1 2">
    <name type="scientific">Nitrosospira lacus</name>
    <dbReference type="NCBI Taxonomy" id="1288494"/>
    <lineage>
        <taxon>Bacteria</taxon>
        <taxon>Pseudomonadati</taxon>
        <taxon>Pseudomonadota</taxon>
        <taxon>Betaproteobacteria</taxon>
        <taxon>Nitrosomonadales</taxon>
        <taxon>Nitrosomonadaceae</taxon>
        <taxon>Nitrosospira</taxon>
    </lineage>
</organism>
<accession>A0A1W6SQT9</accession>
<dbReference type="Proteomes" id="UP000012179">
    <property type="component" value="Chromosome"/>
</dbReference>
<proteinExistence type="predicted"/>
<keyword evidence="2" id="KW-1185">Reference proteome</keyword>
<dbReference type="RefSeq" id="WP_040853315.1">
    <property type="nucleotide sequence ID" value="NZ_CP021106.3"/>
</dbReference>